<comment type="catalytic activity">
    <reaction evidence="6">
        <text>cytidine(34) in tRNA(Ile2) + L-lysine + ATP = lysidine(34) in tRNA(Ile2) + AMP + diphosphate + H(+)</text>
        <dbReference type="Rhea" id="RHEA:43744"/>
        <dbReference type="Rhea" id="RHEA-COMP:10625"/>
        <dbReference type="Rhea" id="RHEA-COMP:10670"/>
        <dbReference type="ChEBI" id="CHEBI:15378"/>
        <dbReference type="ChEBI" id="CHEBI:30616"/>
        <dbReference type="ChEBI" id="CHEBI:32551"/>
        <dbReference type="ChEBI" id="CHEBI:33019"/>
        <dbReference type="ChEBI" id="CHEBI:82748"/>
        <dbReference type="ChEBI" id="CHEBI:83665"/>
        <dbReference type="ChEBI" id="CHEBI:456215"/>
        <dbReference type="EC" id="6.3.4.19"/>
    </reaction>
</comment>
<dbReference type="PANTHER" id="PTHR43033:SF1">
    <property type="entry name" value="TRNA(ILE)-LYSIDINE SYNTHASE-RELATED"/>
    <property type="match status" value="1"/>
</dbReference>
<dbReference type="InterPro" id="IPR014729">
    <property type="entry name" value="Rossmann-like_a/b/a_fold"/>
</dbReference>
<keyword evidence="3" id="KW-0819">tRNA processing</keyword>
<dbReference type="Gene3D" id="3.40.50.620">
    <property type="entry name" value="HUPs"/>
    <property type="match status" value="1"/>
</dbReference>
<dbReference type="HAMAP" id="MF_01161">
    <property type="entry name" value="tRNA_Ile_lys_synt"/>
    <property type="match status" value="1"/>
</dbReference>
<evidence type="ECO:0000313" key="9">
    <source>
        <dbReference type="Proteomes" id="UP000235672"/>
    </source>
</evidence>
<keyword evidence="4" id="KW-0547">Nucleotide-binding</keyword>
<organism evidence="8 9">
    <name type="scientific">Hyaloscypha hepaticicola</name>
    <dbReference type="NCBI Taxonomy" id="2082293"/>
    <lineage>
        <taxon>Eukaryota</taxon>
        <taxon>Fungi</taxon>
        <taxon>Dikarya</taxon>
        <taxon>Ascomycota</taxon>
        <taxon>Pezizomycotina</taxon>
        <taxon>Leotiomycetes</taxon>
        <taxon>Helotiales</taxon>
        <taxon>Hyaloscyphaceae</taxon>
        <taxon>Hyaloscypha</taxon>
    </lineage>
</organism>
<dbReference type="AlphaFoldDB" id="A0A2J6QMN2"/>
<dbReference type="GO" id="GO:0005524">
    <property type="term" value="F:ATP binding"/>
    <property type="evidence" value="ECO:0007669"/>
    <property type="project" value="UniProtKB-KW"/>
</dbReference>
<dbReference type="GO" id="GO:0032267">
    <property type="term" value="F:tRNA(Ile)-lysidine synthase activity"/>
    <property type="evidence" value="ECO:0007669"/>
    <property type="project" value="UniProtKB-EC"/>
</dbReference>
<dbReference type="InterPro" id="IPR011063">
    <property type="entry name" value="TilS/TtcA_N"/>
</dbReference>
<evidence type="ECO:0000256" key="6">
    <source>
        <dbReference type="ARBA" id="ARBA00048539"/>
    </source>
</evidence>
<protein>
    <recommendedName>
        <fullName evidence="1">tRNA(Ile)-lysidine synthetase</fullName>
        <ecNumber evidence="1">6.3.4.19</ecNumber>
    </recommendedName>
</protein>
<dbReference type="InterPro" id="IPR012795">
    <property type="entry name" value="tRNA_Ile_lys_synt_N"/>
</dbReference>
<keyword evidence="5" id="KW-0067">ATP-binding</keyword>
<dbReference type="NCBIfam" id="TIGR02432">
    <property type="entry name" value="lysidine_TilS_N"/>
    <property type="match status" value="1"/>
</dbReference>
<proteinExistence type="inferred from homology"/>
<dbReference type="PANTHER" id="PTHR43033">
    <property type="entry name" value="TRNA(ILE)-LYSIDINE SYNTHASE-RELATED"/>
    <property type="match status" value="1"/>
</dbReference>
<dbReference type="EMBL" id="KZ613465">
    <property type="protein sequence ID" value="PMD27522.1"/>
    <property type="molecule type" value="Genomic_DNA"/>
</dbReference>
<evidence type="ECO:0000256" key="4">
    <source>
        <dbReference type="ARBA" id="ARBA00022741"/>
    </source>
</evidence>
<keyword evidence="9" id="KW-1185">Reference proteome</keyword>
<dbReference type="CDD" id="cd01992">
    <property type="entry name" value="TilS_N"/>
    <property type="match status" value="1"/>
</dbReference>
<accession>A0A2J6QMN2</accession>
<dbReference type="OrthoDB" id="434144at2759"/>
<reference evidence="8 9" key="1">
    <citation type="submission" date="2016-05" db="EMBL/GenBank/DDBJ databases">
        <title>A degradative enzymes factory behind the ericoid mycorrhizal symbiosis.</title>
        <authorList>
            <consortium name="DOE Joint Genome Institute"/>
            <person name="Martino E."/>
            <person name="Morin E."/>
            <person name="Grelet G."/>
            <person name="Kuo A."/>
            <person name="Kohler A."/>
            <person name="Daghino S."/>
            <person name="Barry K."/>
            <person name="Choi C."/>
            <person name="Cichocki N."/>
            <person name="Clum A."/>
            <person name="Copeland A."/>
            <person name="Hainaut M."/>
            <person name="Haridas S."/>
            <person name="Labutti K."/>
            <person name="Lindquist E."/>
            <person name="Lipzen A."/>
            <person name="Khouja H.-R."/>
            <person name="Murat C."/>
            <person name="Ohm R."/>
            <person name="Olson A."/>
            <person name="Spatafora J."/>
            <person name="Veneault-Fourrey C."/>
            <person name="Henrissat B."/>
            <person name="Grigoriev I."/>
            <person name="Martin F."/>
            <person name="Perotto S."/>
        </authorList>
    </citation>
    <scope>NUCLEOTIDE SEQUENCE [LARGE SCALE GENOMIC DNA]</scope>
    <source>
        <strain evidence="8 9">UAMH 7357</strain>
    </source>
</reference>
<dbReference type="Pfam" id="PF01171">
    <property type="entry name" value="ATP_bind_3"/>
    <property type="match status" value="1"/>
</dbReference>
<evidence type="ECO:0000256" key="3">
    <source>
        <dbReference type="ARBA" id="ARBA00022694"/>
    </source>
</evidence>
<dbReference type="InterPro" id="IPR012094">
    <property type="entry name" value="tRNA_Ile_lys_synt"/>
</dbReference>
<evidence type="ECO:0000256" key="5">
    <source>
        <dbReference type="ARBA" id="ARBA00022840"/>
    </source>
</evidence>
<feature type="domain" description="tRNA(Ile)-lysidine/2-thiocytidine synthase N-terminal" evidence="7">
    <location>
        <begin position="42"/>
        <end position="283"/>
    </location>
</feature>
<keyword evidence="2" id="KW-0436">Ligase</keyword>
<dbReference type="EC" id="6.3.4.19" evidence="1"/>
<dbReference type="STRING" id="1745343.A0A2J6QMN2"/>
<dbReference type="SUPFAM" id="SSF52402">
    <property type="entry name" value="Adenine nucleotide alpha hydrolases-like"/>
    <property type="match status" value="1"/>
</dbReference>
<evidence type="ECO:0000313" key="8">
    <source>
        <dbReference type="EMBL" id="PMD27522.1"/>
    </source>
</evidence>
<evidence type="ECO:0000256" key="2">
    <source>
        <dbReference type="ARBA" id="ARBA00022598"/>
    </source>
</evidence>
<evidence type="ECO:0000259" key="7">
    <source>
        <dbReference type="Pfam" id="PF01171"/>
    </source>
</evidence>
<evidence type="ECO:0000256" key="1">
    <source>
        <dbReference type="ARBA" id="ARBA00013267"/>
    </source>
</evidence>
<dbReference type="Proteomes" id="UP000235672">
    <property type="component" value="Unassembled WGS sequence"/>
</dbReference>
<gene>
    <name evidence="8" type="ORF">NA56DRAFT_640319</name>
</gene>
<sequence length="581" mass="65507">MGPVKLTQNALSSPTRRITVAEFACALLKRWVPERRGRDTLGLAISGGVDSMALAALCSQLQDLSQSSVHTPKQSSLRPLQFRAFIVDHGLRAGSALEAEAVSRVLEGRDIKNQILKIKWPEQGSLADLPNFESLARKYRFRLLGRACRDLGINSLLLAHHEDDQAETILMRLALGQGANGLTGMKNPAGIPECYGIHGVYESGGYVVEHRGNSTLSPSSLPRLNSPSERQLPIETGGIRVYRPFLHFTKSRLIATCLAENIEWFEDHTNKEPTTTMRNAVRHMYSNHSMPAALSKPALLALSERLNDTAARRSHIVQSWLTKCKITRFETSTGIVNVQFADLSDSWEPEHARPPVDTGRIAAHILREIILLVTHREHVELSSLHRAVQQIFPEVCQHGGQNPQPIAFTASGVYFQPIPTTLRQRETPNFIYEKPVWILSRQPYKPNSLDRIEIDVQAIRNSWSQWYFYDGRYWIRVQNLGTSPLLLKPFNPEQLAEFRATLEGADDKRASELRLRWQLKNKAPAKVRYTLPAIMKSEGGKETIIALPSLDLRIPGVMVRWEIRYKKIPSQTLANRVSRMP</sequence>
<dbReference type="GO" id="GO:0008033">
    <property type="term" value="P:tRNA processing"/>
    <property type="evidence" value="ECO:0007669"/>
    <property type="project" value="UniProtKB-KW"/>
</dbReference>
<name>A0A2J6QMN2_9HELO</name>